<sequence>MSATTCFRAALRARKQFGAPSLLRVESAVCFQRKRGLPSSVKTKAGQVSVVIYWEFSCVLCALTTCLRAAVEHLQ</sequence>
<organism evidence="1 2">
    <name type="scientific">Gardnerella greenwoodii</name>
    <dbReference type="NCBI Taxonomy" id="2914925"/>
    <lineage>
        <taxon>Bacteria</taxon>
        <taxon>Bacillati</taxon>
        <taxon>Actinomycetota</taxon>
        <taxon>Actinomycetes</taxon>
        <taxon>Bifidobacteriales</taxon>
        <taxon>Bifidobacteriaceae</taxon>
        <taxon>Gardnerella</taxon>
    </lineage>
</organism>
<comment type="caution">
    <text evidence="1">The sequence shown here is derived from an EMBL/GenBank/DDBJ whole genome shotgun (WGS) entry which is preliminary data.</text>
</comment>
<dbReference type="AlphaFoldDB" id="A0A2N6RXG1"/>
<evidence type="ECO:0000313" key="2">
    <source>
        <dbReference type="Proteomes" id="UP000235771"/>
    </source>
</evidence>
<reference evidence="1 2" key="1">
    <citation type="submission" date="2017-09" db="EMBL/GenBank/DDBJ databases">
        <title>Bacterial strain isolated from the female urinary microbiota.</title>
        <authorList>
            <person name="Thomas-White K."/>
            <person name="Kumar N."/>
            <person name="Forster S."/>
            <person name="Putonti C."/>
            <person name="Lawley T."/>
            <person name="Wolfe A.J."/>
        </authorList>
    </citation>
    <scope>NUCLEOTIDE SEQUENCE [LARGE SCALE GENOMIC DNA]</scope>
    <source>
        <strain evidence="1 2">UMB1686</strain>
    </source>
</reference>
<protein>
    <submittedName>
        <fullName evidence="1">Uncharacterized protein</fullName>
    </submittedName>
</protein>
<keyword evidence="2" id="KW-1185">Reference proteome</keyword>
<name>A0A2N6RXG1_9BIFI</name>
<evidence type="ECO:0000313" key="1">
    <source>
        <dbReference type="EMBL" id="PMC42809.1"/>
    </source>
</evidence>
<gene>
    <name evidence="1" type="ORF">CJ216_01500</name>
</gene>
<proteinExistence type="predicted"/>
<dbReference type="EMBL" id="PNGV01000001">
    <property type="protein sequence ID" value="PMC42809.1"/>
    <property type="molecule type" value="Genomic_DNA"/>
</dbReference>
<dbReference type="Proteomes" id="UP000235771">
    <property type="component" value="Unassembled WGS sequence"/>
</dbReference>
<accession>A0A2N6RXG1</accession>